<organism evidence="2 3">
    <name type="scientific">Dyella japonica DSM 16301</name>
    <dbReference type="NCBI Taxonomy" id="1440762"/>
    <lineage>
        <taxon>Bacteria</taxon>
        <taxon>Pseudomonadati</taxon>
        <taxon>Pseudomonadota</taxon>
        <taxon>Gammaproteobacteria</taxon>
        <taxon>Lysobacterales</taxon>
        <taxon>Rhodanobacteraceae</taxon>
        <taxon>Dyella</taxon>
    </lineage>
</organism>
<proteinExistence type="predicted"/>
<gene>
    <name evidence="2" type="ORF">Y882_14915</name>
</gene>
<reference evidence="2 3" key="1">
    <citation type="journal article" date="2015" name="Antonie Van Leeuwenhoek">
        <title>A phylogenomic and molecular marker based taxonomic framework for the order Xanthomonadales: proposal to transfer the families Algiphilaceae and Solimonadaceae to the order Nevskiales ord. nov. and to create a new family within the order Xanthomonadales, the family Rhodanobacteraceae fam. nov., containing the genus Rhodanobacter and its closest relatives.</title>
        <authorList>
            <person name="Naushad S."/>
            <person name="Adeolu M."/>
            <person name="Wong S."/>
            <person name="Sohail M."/>
            <person name="Schellhorn H.E."/>
            <person name="Gupta R.S."/>
        </authorList>
    </citation>
    <scope>NUCLEOTIDE SEQUENCE [LARGE SCALE GENOMIC DNA]</scope>
    <source>
        <strain evidence="2 3">DSM 16301</strain>
    </source>
</reference>
<dbReference type="STRING" id="1440762.Y882_14915"/>
<evidence type="ECO:0008006" key="4">
    <source>
        <dbReference type="Google" id="ProtNLM"/>
    </source>
</evidence>
<dbReference type="AlphaFoldDB" id="A0A0G9H4X1"/>
<sequence length="278" mass="30203">MRTTMMACALAAGLALGGAAHAHDLEVHDGHCGYSTAYDVQVMPSGIGFHRDDGKPADVFMHDGRLRVDGRDVAVSNEDAARLRDYEQQVRLLLPEVAGIAREGVNIGFAAMRTVLLTFAENDDERRRMVGRLDENHRLALARVDDGLGKGVWKSNDMEEVVEKSVENSVSDLVSKVAGEAVSAALSGDQSKVAALEARAESLDKSIDREVNKRADELDKHADALCPKLSSLDTLQHQFQFRLQDGSRLQLLAYDKEHNKKLTTATDSARAGGGESAH</sequence>
<name>A0A0G9H4X1_9GAMM</name>
<evidence type="ECO:0000313" key="2">
    <source>
        <dbReference type="EMBL" id="KLD62747.1"/>
    </source>
</evidence>
<evidence type="ECO:0000313" key="3">
    <source>
        <dbReference type="Proteomes" id="UP000035481"/>
    </source>
</evidence>
<comment type="caution">
    <text evidence="2">The sequence shown here is derived from an EMBL/GenBank/DDBJ whole genome shotgun (WGS) entry which is preliminary data.</text>
</comment>
<feature type="chain" id="PRO_5002577088" description="DUF2884 family protein" evidence="1">
    <location>
        <begin position="23"/>
        <end position="278"/>
    </location>
</feature>
<dbReference type="OrthoDB" id="5949813at2"/>
<dbReference type="EMBL" id="JPLA01000042">
    <property type="protein sequence ID" value="KLD62747.1"/>
    <property type="molecule type" value="Genomic_DNA"/>
</dbReference>
<keyword evidence="1" id="KW-0732">Signal</keyword>
<dbReference type="PATRIC" id="fig|1440762.4.peg.2706"/>
<evidence type="ECO:0000256" key="1">
    <source>
        <dbReference type="SAM" id="SignalP"/>
    </source>
</evidence>
<dbReference type="Proteomes" id="UP000035481">
    <property type="component" value="Unassembled WGS sequence"/>
</dbReference>
<feature type="signal peptide" evidence="1">
    <location>
        <begin position="1"/>
        <end position="22"/>
    </location>
</feature>
<accession>A0A0G9H4X1</accession>
<dbReference type="Pfam" id="PF11101">
    <property type="entry name" value="DUF2884"/>
    <property type="match status" value="1"/>
</dbReference>
<dbReference type="RefSeq" id="WP_046972667.1">
    <property type="nucleotide sequence ID" value="NZ_JPLA01000042.1"/>
</dbReference>
<protein>
    <recommendedName>
        <fullName evidence="4">DUF2884 family protein</fullName>
    </recommendedName>
</protein>
<dbReference type="InterPro" id="IPR021307">
    <property type="entry name" value="DUF2884"/>
</dbReference>